<evidence type="ECO:0000313" key="1">
    <source>
        <dbReference type="EMBL" id="AXK40187.1"/>
    </source>
</evidence>
<dbReference type="EMBL" id="CP031337">
    <property type="protein sequence ID" value="AXK40187.1"/>
    <property type="molecule type" value="Genomic_DNA"/>
</dbReference>
<evidence type="ECO:0000313" key="2">
    <source>
        <dbReference type="Proteomes" id="UP000254537"/>
    </source>
</evidence>
<dbReference type="AlphaFoldDB" id="A0A345Y8D5"/>
<protein>
    <submittedName>
        <fullName evidence="1">Uncharacterized protein</fullName>
    </submittedName>
</protein>
<gene>
    <name evidence="1" type="ORF">DWG20_12455</name>
</gene>
<name>A0A345Y8D5_9NEIS</name>
<dbReference type="KEGG" id="ccah:DWG20_12455"/>
<organism evidence="1 2">
    <name type="scientific">Crenobacter cavernae</name>
    <dbReference type="NCBI Taxonomy" id="2290923"/>
    <lineage>
        <taxon>Bacteria</taxon>
        <taxon>Pseudomonadati</taxon>
        <taxon>Pseudomonadota</taxon>
        <taxon>Betaproteobacteria</taxon>
        <taxon>Neisseriales</taxon>
        <taxon>Neisseriaceae</taxon>
        <taxon>Crenobacter</taxon>
    </lineage>
</organism>
<dbReference type="Proteomes" id="UP000254537">
    <property type="component" value="Chromosome"/>
</dbReference>
<accession>A0A345Y8D5</accession>
<reference evidence="1 2" key="1">
    <citation type="submission" date="2018-07" db="EMBL/GenBank/DDBJ databases">
        <title>Crenobacter cavernae sp. nov., isolated from a karst cave.</title>
        <authorList>
            <person name="Zhu H."/>
        </authorList>
    </citation>
    <scope>NUCLEOTIDE SEQUENCE [LARGE SCALE GENOMIC DNA]</scope>
    <source>
        <strain evidence="1 2">K1W11S-77</strain>
    </source>
</reference>
<sequence>MGKGDGASFCWWLERGLQPLLGRYMPGTSRGHILYFKKDGTVYKNRELKDLSDAQALDYTGLSRARWTLT</sequence>
<proteinExistence type="predicted"/>